<dbReference type="InterPro" id="IPR000086">
    <property type="entry name" value="NUDIX_hydrolase_dom"/>
</dbReference>
<dbReference type="InterPro" id="IPR020084">
    <property type="entry name" value="NUDIX_hydrolase_CS"/>
</dbReference>
<dbReference type="InterPro" id="IPR020476">
    <property type="entry name" value="Nudix_hydrolase"/>
</dbReference>
<evidence type="ECO:0000256" key="8">
    <source>
        <dbReference type="ARBA" id="ARBA00023027"/>
    </source>
</evidence>
<dbReference type="InterPro" id="IPR050241">
    <property type="entry name" value="NAD-cap_RNA_hydrolase_NudC"/>
</dbReference>
<dbReference type="GO" id="GO:0019677">
    <property type="term" value="P:NAD+ catabolic process"/>
    <property type="evidence" value="ECO:0007669"/>
    <property type="project" value="TreeGrafter"/>
</dbReference>
<dbReference type="STRING" id="335543.Sfum_1412"/>
<evidence type="ECO:0000256" key="10">
    <source>
        <dbReference type="RuleBase" id="RU003476"/>
    </source>
</evidence>
<dbReference type="GO" id="GO:0006742">
    <property type="term" value="P:NADP+ catabolic process"/>
    <property type="evidence" value="ECO:0007669"/>
    <property type="project" value="TreeGrafter"/>
</dbReference>
<proteinExistence type="inferred from homology"/>
<dbReference type="InParanoid" id="A0LI51"/>
<dbReference type="PROSITE" id="PS51462">
    <property type="entry name" value="NUDIX"/>
    <property type="match status" value="1"/>
</dbReference>
<organism evidence="12 13">
    <name type="scientific">Syntrophobacter fumaroxidans (strain DSM 10017 / MPOB)</name>
    <dbReference type="NCBI Taxonomy" id="335543"/>
    <lineage>
        <taxon>Bacteria</taxon>
        <taxon>Pseudomonadati</taxon>
        <taxon>Thermodesulfobacteriota</taxon>
        <taxon>Syntrophobacteria</taxon>
        <taxon>Syntrophobacterales</taxon>
        <taxon>Syntrophobacteraceae</taxon>
        <taxon>Syntrophobacter</taxon>
    </lineage>
</organism>
<comment type="cofactor">
    <cofactor evidence="1">
        <name>Mg(2+)</name>
        <dbReference type="ChEBI" id="CHEBI:18420"/>
    </cofactor>
</comment>
<dbReference type="EMBL" id="CP000478">
    <property type="protein sequence ID" value="ABK17103.1"/>
    <property type="molecule type" value="Genomic_DNA"/>
</dbReference>
<dbReference type="HOGENOM" id="CLU_037162_0_4_7"/>
<dbReference type="NCBIfam" id="NF001299">
    <property type="entry name" value="PRK00241.1"/>
    <property type="match status" value="1"/>
</dbReference>
<gene>
    <name evidence="12" type="ordered locus">Sfum_1412</name>
</gene>
<evidence type="ECO:0000256" key="6">
    <source>
        <dbReference type="ARBA" id="ARBA00022801"/>
    </source>
</evidence>
<evidence type="ECO:0000259" key="11">
    <source>
        <dbReference type="PROSITE" id="PS51462"/>
    </source>
</evidence>
<dbReference type="AlphaFoldDB" id="A0LI51"/>
<dbReference type="GO" id="GO:0046872">
    <property type="term" value="F:metal ion binding"/>
    <property type="evidence" value="ECO:0007669"/>
    <property type="project" value="UniProtKB-KW"/>
</dbReference>
<comment type="catalytic activity">
    <reaction evidence="9">
        <text>a 5'-end NAD(+)-phospho-ribonucleoside in mRNA + H2O = a 5'-end phospho-adenosine-phospho-ribonucleoside in mRNA + beta-nicotinamide D-ribonucleotide + 2 H(+)</text>
        <dbReference type="Rhea" id="RHEA:60876"/>
        <dbReference type="Rhea" id="RHEA-COMP:15698"/>
        <dbReference type="Rhea" id="RHEA-COMP:15719"/>
        <dbReference type="ChEBI" id="CHEBI:14649"/>
        <dbReference type="ChEBI" id="CHEBI:15377"/>
        <dbReference type="ChEBI" id="CHEBI:15378"/>
        <dbReference type="ChEBI" id="CHEBI:144029"/>
        <dbReference type="ChEBI" id="CHEBI:144051"/>
    </reaction>
    <physiologicalReaction direction="left-to-right" evidence="9">
        <dbReference type="Rhea" id="RHEA:60877"/>
    </physiologicalReaction>
</comment>
<dbReference type="OrthoDB" id="9791656at2"/>
<evidence type="ECO:0000256" key="9">
    <source>
        <dbReference type="ARBA" id="ARBA00023679"/>
    </source>
</evidence>
<comment type="similarity">
    <text evidence="3">Belongs to the Nudix hydrolase family. NudC subfamily.</text>
</comment>
<dbReference type="CDD" id="cd03429">
    <property type="entry name" value="NUDIX_NADH_pyrophosphatase_Nudt13"/>
    <property type="match status" value="1"/>
</dbReference>
<evidence type="ECO:0000256" key="2">
    <source>
        <dbReference type="ARBA" id="ARBA00001947"/>
    </source>
</evidence>
<keyword evidence="13" id="KW-1185">Reference proteome</keyword>
<dbReference type="EC" id="3.6.1.22" evidence="4"/>
<dbReference type="GO" id="GO:0035529">
    <property type="term" value="F:NADH pyrophosphatase activity"/>
    <property type="evidence" value="ECO:0007669"/>
    <property type="project" value="TreeGrafter"/>
</dbReference>
<accession>A0LI51</accession>
<dbReference type="InterPro" id="IPR015375">
    <property type="entry name" value="NADH_PPase-like_N"/>
</dbReference>
<sequence length="339" mass="37890">MNDTLDNHQRSMLNGLSAKFIDRVHNRRGDEAWIRSLLLDASTLFVPVWQGRQLFDGGDTPHPVLLRGRDISNLGLSVEGAVFLGLDKGKAYFALDLTEPGAPDPPEGMDARGEFRDLRAMSPLLEPEESGLLAYARAITYWHQRHRFCGDCGSPTVSSCGGHVRLCTSKDCGRHIFPRTDPAVIVLVASEDSCLLGRQPSWPERRYSVIAGFVEPGEALEDAVVREVFEETGVRVRTIHYHSSQPWPFPCSIMLGFRARAERGPIRLGDGELEDARWYSRTELRSEVELGKLLLPPPISIAYRLLESWYDEGGTARLRDLGSSSWVPLPERPWGKTSP</sequence>
<keyword evidence="8" id="KW-0520">NAD</keyword>
<dbReference type="Pfam" id="PF00293">
    <property type="entry name" value="NUDIX"/>
    <property type="match status" value="1"/>
</dbReference>
<dbReference type="GO" id="GO:0005829">
    <property type="term" value="C:cytosol"/>
    <property type="evidence" value="ECO:0007669"/>
    <property type="project" value="TreeGrafter"/>
</dbReference>
<dbReference type="PANTHER" id="PTHR42904:SF6">
    <property type="entry name" value="NAD-CAPPED RNA HYDROLASE NUDT12"/>
    <property type="match status" value="1"/>
</dbReference>
<dbReference type="SUPFAM" id="SSF55811">
    <property type="entry name" value="Nudix"/>
    <property type="match status" value="1"/>
</dbReference>
<keyword evidence="5" id="KW-0479">Metal-binding</keyword>
<dbReference type="eggNOG" id="COG2816">
    <property type="taxonomic scope" value="Bacteria"/>
</dbReference>
<dbReference type="RefSeq" id="WP_011698274.1">
    <property type="nucleotide sequence ID" value="NC_008554.1"/>
</dbReference>
<keyword evidence="6 10" id="KW-0378">Hydrolase</keyword>
<feature type="domain" description="Nudix hydrolase" evidence="11">
    <location>
        <begin position="178"/>
        <end position="307"/>
    </location>
</feature>
<evidence type="ECO:0000256" key="7">
    <source>
        <dbReference type="ARBA" id="ARBA00022842"/>
    </source>
</evidence>
<dbReference type="InterPro" id="IPR015376">
    <property type="entry name" value="Znr_NADH_PPase"/>
</dbReference>
<dbReference type="PANTHER" id="PTHR42904">
    <property type="entry name" value="NUDIX HYDROLASE, NUDC SUBFAMILY"/>
    <property type="match status" value="1"/>
</dbReference>
<reference evidence="12 13" key="1">
    <citation type="submission" date="2006-10" db="EMBL/GenBank/DDBJ databases">
        <title>Complete sequence of Syntrophobacter fumaroxidans MPOB.</title>
        <authorList>
            <consortium name="US DOE Joint Genome Institute"/>
            <person name="Copeland A."/>
            <person name="Lucas S."/>
            <person name="Lapidus A."/>
            <person name="Barry K."/>
            <person name="Detter J.C."/>
            <person name="Glavina del Rio T."/>
            <person name="Hammon N."/>
            <person name="Israni S."/>
            <person name="Pitluck S."/>
            <person name="Goltsman E.G."/>
            <person name="Martinez M."/>
            <person name="Schmutz J."/>
            <person name="Larimer F."/>
            <person name="Land M."/>
            <person name="Hauser L."/>
            <person name="Kyrpides N."/>
            <person name="Kim E."/>
            <person name="Boone D.R."/>
            <person name="Brockman F."/>
            <person name="Culley D."/>
            <person name="Ferry J."/>
            <person name="Gunsalus R."/>
            <person name="McInerney M.J."/>
            <person name="Morrison M."/>
            <person name="Plugge C."/>
            <person name="Rohlin L."/>
            <person name="Scholten J."/>
            <person name="Sieber J."/>
            <person name="Stams A.J.M."/>
            <person name="Worm P."/>
            <person name="Henstra A.M."/>
            <person name="Richardson P."/>
        </authorList>
    </citation>
    <scope>NUCLEOTIDE SEQUENCE [LARGE SCALE GENOMIC DNA]</scope>
    <source>
        <strain evidence="13">DSM 10017 / MPOB</strain>
    </source>
</reference>
<dbReference type="InterPro" id="IPR015797">
    <property type="entry name" value="NUDIX_hydrolase-like_dom_sf"/>
</dbReference>
<evidence type="ECO:0000313" key="13">
    <source>
        <dbReference type="Proteomes" id="UP000001784"/>
    </source>
</evidence>
<evidence type="ECO:0000256" key="4">
    <source>
        <dbReference type="ARBA" id="ARBA00012381"/>
    </source>
</evidence>
<evidence type="ECO:0000256" key="1">
    <source>
        <dbReference type="ARBA" id="ARBA00001946"/>
    </source>
</evidence>
<dbReference type="PROSITE" id="PS00893">
    <property type="entry name" value="NUDIX_BOX"/>
    <property type="match status" value="1"/>
</dbReference>
<dbReference type="Proteomes" id="UP000001784">
    <property type="component" value="Chromosome"/>
</dbReference>
<dbReference type="PRINTS" id="PR00502">
    <property type="entry name" value="NUDIXFAMILY"/>
</dbReference>
<keyword evidence="7" id="KW-0460">Magnesium</keyword>
<evidence type="ECO:0000256" key="5">
    <source>
        <dbReference type="ARBA" id="ARBA00022723"/>
    </source>
</evidence>
<dbReference type="Gene3D" id="3.90.79.10">
    <property type="entry name" value="Nucleoside Triphosphate Pyrophosphohydrolase"/>
    <property type="match status" value="1"/>
</dbReference>
<dbReference type="Pfam" id="PF09297">
    <property type="entry name" value="Zn_ribbon_NUD"/>
    <property type="match status" value="1"/>
</dbReference>
<evidence type="ECO:0000256" key="3">
    <source>
        <dbReference type="ARBA" id="ARBA00009595"/>
    </source>
</evidence>
<evidence type="ECO:0000313" key="12">
    <source>
        <dbReference type="EMBL" id="ABK17103.1"/>
    </source>
</evidence>
<comment type="cofactor">
    <cofactor evidence="2">
        <name>Zn(2+)</name>
        <dbReference type="ChEBI" id="CHEBI:29105"/>
    </cofactor>
</comment>
<name>A0LI51_SYNFM</name>
<protein>
    <recommendedName>
        <fullName evidence="4">NAD(+) diphosphatase</fullName>
        <ecNumber evidence="4">3.6.1.22</ecNumber>
    </recommendedName>
</protein>
<dbReference type="Pfam" id="PF09296">
    <property type="entry name" value="NUDIX-like"/>
    <property type="match status" value="1"/>
</dbReference>
<dbReference type="KEGG" id="sfu:Sfum_1412"/>
<dbReference type="Gene3D" id="3.90.79.20">
    <property type="match status" value="1"/>
</dbReference>
<dbReference type="InterPro" id="IPR049734">
    <property type="entry name" value="NudC-like_C"/>
</dbReference>